<dbReference type="EMBL" id="CM046396">
    <property type="protein sequence ID" value="KAI8540357.1"/>
    <property type="molecule type" value="Genomic_DNA"/>
</dbReference>
<name>A0ACC0MIP4_RHOML</name>
<dbReference type="Proteomes" id="UP001062846">
    <property type="component" value="Chromosome 9"/>
</dbReference>
<proteinExistence type="predicted"/>
<reference evidence="1" key="1">
    <citation type="submission" date="2022-02" db="EMBL/GenBank/DDBJ databases">
        <title>Plant Genome Project.</title>
        <authorList>
            <person name="Zhang R.-G."/>
        </authorList>
    </citation>
    <scope>NUCLEOTIDE SEQUENCE</scope>
    <source>
        <strain evidence="1">AT1</strain>
    </source>
</reference>
<sequence>MVLEEHVKRRLELNDKAGIKPGKTYDALQIEAGGHDKVPYSKKTCRNHLDKQRRLRLVEGDAEAMHRYFIKMQADNSNFFFSMDLNDEGRLRNVFWADARSRAACKEFGDVVTFDTTYLLNKHHMPFAPFVGVNHHGQSILLGCGLISREDTKSFSWLFETWRTCMGCAPNAIITDQCMAMKNAIENVFPDTRHRWCIWHIMKKLPEKLNGYEAHEKISCSMRKAVYDSLTIEQFEDAWDGFIKKYELQSNTWLEGMYLERKRWVPAYVKDVFWAGMSSTQRSEGMNAYFDGYVHAKTTLKQFVEQYENALGDKVESEHEEDAKSWRSYIPLITDCELEKQFQSAYTNKKFKEFHKEFIGKLGCSFEEKKEGEFEIREWVSYGEEKKKKQVPFTVTFDNETNEAHCNCRLFEYRGMVCKHQLMVWQQKGVERVPDKYVLTRWCKNVKRLHTRIRINYDKSPTSIETRRHDNMCKAFKEVVNLAEDSEEMYDMVMTKVRELKEEVKRALVSVVSESNAVVGPRNDSISLGDAVVPSKQSTRILDPEGVPQKGRPPSKRKQGGVEKFGNKKQVAKKKNECKKKTKVVDEIAVGHEFGTQESVENASGHPSYMGHSMWPNMMTHAMRPNMAQGGSIFPFSPTLCPTGTSLNHFMPSFPSSQSLLSGQVYMGQSTIAGSQGWGGGQSGILEAQAEYWGGPQPKAGGGGGRRLWGSLGLDSGGGGGKRGHRWRWEAVSSSSSVGGGGGGSRRVLPLFSENFVASMGRKREGEREKGKGSARAFCIHIPYPKTRTDMKTKRRPSSQPHTSSQDQVVPQLA</sequence>
<organism evidence="1 2">
    <name type="scientific">Rhododendron molle</name>
    <name type="common">Chinese azalea</name>
    <name type="synonym">Azalea mollis</name>
    <dbReference type="NCBI Taxonomy" id="49168"/>
    <lineage>
        <taxon>Eukaryota</taxon>
        <taxon>Viridiplantae</taxon>
        <taxon>Streptophyta</taxon>
        <taxon>Embryophyta</taxon>
        <taxon>Tracheophyta</taxon>
        <taxon>Spermatophyta</taxon>
        <taxon>Magnoliopsida</taxon>
        <taxon>eudicotyledons</taxon>
        <taxon>Gunneridae</taxon>
        <taxon>Pentapetalae</taxon>
        <taxon>asterids</taxon>
        <taxon>Ericales</taxon>
        <taxon>Ericaceae</taxon>
        <taxon>Ericoideae</taxon>
        <taxon>Rhodoreae</taxon>
        <taxon>Rhododendron</taxon>
    </lineage>
</organism>
<gene>
    <name evidence="1" type="ORF">RHMOL_Rhmol09G0256800</name>
</gene>
<comment type="caution">
    <text evidence="1">The sequence shown here is derived from an EMBL/GenBank/DDBJ whole genome shotgun (WGS) entry which is preliminary data.</text>
</comment>
<evidence type="ECO:0000313" key="1">
    <source>
        <dbReference type="EMBL" id="KAI8540357.1"/>
    </source>
</evidence>
<keyword evidence="2" id="KW-1185">Reference proteome</keyword>
<evidence type="ECO:0000313" key="2">
    <source>
        <dbReference type="Proteomes" id="UP001062846"/>
    </source>
</evidence>
<accession>A0ACC0MIP4</accession>
<protein>
    <submittedName>
        <fullName evidence="1">Uncharacterized protein</fullName>
    </submittedName>
</protein>